<name>A0ABQ3B0N8_9ACTN</name>
<dbReference type="InterPro" id="IPR039365">
    <property type="entry name" value="IS701-like"/>
</dbReference>
<accession>A0ABQ3B0N8</accession>
<protein>
    <submittedName>
        <fullName evidence="2">ISXo8 transposase</fullName>
    </submittedName>
</protein>
<dbReference type="EMBL" id="BMUU01000028">
    <property type="protein sequence ID" value="GGY71720.1"/>
    <property type="molecule type" value="Genomic_DNA"/>
</dbReference>
<dbReference type="GeneID" id="96295566"/>
<dbReference type="Proteomes" id="UP000600946">
    <property type="component" value="Unassembled WGS sequence"/>
</dbReference>
<dbReference type="Pfam" id="PF13546">
    <property type="entry name" value="DDE_5"/>
    <property type="match status" value="1"/>
</dbReference>
<keyword evidence="3" id="KW-1185">Reference proteome</keyword>
<sequence length="384" mass="41699">MRRHQLHPADTNGESVLATGLGAELSARLFESLQRSGQRLNAEQYVRGLLTLPGRKTLRNIAAQFDGVAAQQRVHHFISTSPWDWMPLRRDLADYARQTLMPDAWVMRPTVIPKSGLHSIGVGQHYLPDVGRLVNGQQAVGTWLASAQAALPVDWRLRLPERWLESPLRQRANIPDGAMPGTLEECVGEAVTEVAAAGNPPHCPVVVDADGVDGVALVRRLSTLGIQSLVRVHPDTQLRLDRTALPKYGDGERAAGELTTSLTRLRQRVNPGNSRTTASVIPVVAASSSRGASLLLIRRWSPAGLPDERLWLTPAGTSSLASVLALTRLPDIVARDFAAVSERVGMRDFAGRSYPGWHRHITLACIAHLVAVLGPGDTPRSTRG</sequence>
<comment type="caution">
    <text evidence="2">The sequence shown here is derived from an EMBL/GenBank/DDBJ whole genome shotgun (WGS) entry which is preliminary data.</text>
</comment>
<evidence type="ECO:0000313" key="2">
    <source>
        <dbReference type="EMBL" id="GGY71720.1"/>
    </source>
</evidence>
<dbReference type="PANTHER" id="PTHR33627">
    <property type="entry name" value="TRANSPOSASE"/>
    <property type="match status" value="1"/>
</dbReference>
<evidence type="ECO:0000259" key="1">
    <source>
        <dbReference type="Pfam" id="PF13546"/>
    </source>
</evidence>
<dbReference type="RefSeq" id="WP_161245806.1">
    <property type="nucleotide sequence ID" value="NZ_BMUU01000028.1"/>
</dbReference>
<gene>
    <name evidence="2" type="ORF">GCM10010326_77450</name>
</gene>
<evidence type="ECO:0000313" key="3">
    <source>
        <dbReference type="Proteomes" id="UP000600946"/>
    </source>
</evidence>
<feature type="domain" description="Transposase IS701-like DDE" evidence="1">
    <location>
        <begin position="28"/>
        <end position="250"/>
    </location>
</feature>
<dbReference type="PANTHER" id="PTHR33627:SF1">
    <property type="entry name" value="TRANSPOSASE"/>
    <property type="match status" value="1"/>
</dbReference>
<dbReference type="InterPro" id="IPR038721">
    <property type="entry name" value="IS701-like_DDE_dom"/>
</dbReference>
<proteinExistence type="predicted"/>
<reference evidence="3" key="1">
    <citation type="journal article" date="2019" name="Int. J. Syst. Evol. Microbiol.">
        <title>The Global Catalogue of Microorganisms (GCM) 10K type strain sequencing project: providing services to taxonomists for standard genome sequencing and annotation.</title>
        <authorList>
            <consortium name="The Broad Institute Genomics Platform"/>
            <consortium name="The Broad Institute Genome Sequencing Center for Infectious Disease"/>
            <person name="Wu L."/>
            <person name="Ma J."/>
        </authorList>
    </citation>
    <scope>NUCLEOTIDE SEQUENCE [LARGE SCALE GENOMIC DNA]</scope>
    <source>
        <strain evidence="3">JCM 4594</strain>
    </source>
</reference>
<organism evidence="2 3">
    <name type="scientific">Streptomyces xanthochromogenes</name>
    <dbReference type="NCBI Taxonomy" id="67384"/>
    <lineage>
        <taxon>Bacteria</taxon>
        <taxon>Bacillati</taxon>
        <taxon>Actinomycetota</taxon>
        <taxon>Actinomycetes</taxon>
        <taxon>Kitasatosporales</taxon>
        <taxon>Streptomycetaceae</taxon>
        <taxon>Streptomyces</taxon>
    </lineage>
</organism>